<dbReference type="GO" id="GO:0005576">
    <property type="term" value="C:extracellular region"/>
    <property type="evidence" value="ECO:0007669"/>
    <property type="project" value="UniProtKB-SubCell"/>
</dbReference>
<evidence type="ECO:0000313" key="8">
    <source>
        <dbReference type="EMBL" id="KAE8997949.1"/>
    </source>
</evidence>
<accession>A0A6A3JSS6</accession>
<sequence length="113" mass="12792">MRLQYMLFVVASAFLLANNIVASADAVVNPSTVATTDDAFTSEQGKPADKRALRIRETNDDDDDDILTDNEDDEDRWSPRMWLWLKRGVTPDKAHTKTVWPKTHGNTRTIQST</sequence>
<organism evidence="8 9">
    <name type="scientific">Phytophthora rubi</name>
    <dbReference type="NCBI Taxonomy" id="129364"/>
    <lineage>
        <taxon>Eukaryota</taxon>
        <taxon>Sar</taxon>
        <taxon>Stramenopiles</taxon>
        <taxon>Oomycota</taxon>
        <taxon>Peronosporomycetes</taxon>
        <taxon>Peronosporales</taxon>
        <taxon>Peronosporaceae</taxon>
        <taxon>Phytophthora</taxon>
    </lineage>
</organism>
<evidence type="ECO:0000313" key="9">
    <source>
        <dbReference type="Proteomes" id="UP000429607"/>
    </source>
</evidence>
<feature type="compositionally biased region" description="Polar residues" evidence="6">
    <location>
        <begin position="34"/>
        <end position="44"/>
    </location>
</feature>
<dbReference type="Pfam" id="PF16810">
    <property type="entry name" value="RXLR"/>
    <property type="match status" value="1"/>
</dbReference>
<dbReference type="OrthoDB" id="10477479at2759"/>
<dbReference type="AlphaFoldDB" id="A0A6A3JSS6"/>
<feature type="signal peptide" evidence="5">
    <location>
        <begin position="1"/>
        <end position="24"/>
    </location>
</feature>
<dbReference type="InterPro" id="IPR031825">
    <property type="entry name" value="RXLR"/>
</dbReference>
<comment type="function">
    <text evidence="5">Effector that suppresses plant defense responses during pathogen infection.</text>
</comment>
<name>A0A6A3JSS6_9STRA</name>
<evidence type="ECO:0000256" key="3">
    <source>
        <dbReference type="ARBA" id="ARBA00022525"/>
    </source>
</evidence>
<feature type="region of interest" description="Disordered" evidence="6">
    <location>
        <begin position="34"/>
        <end position="74"/>
    </location>
</feature>
<feature type="chain" id="PRO_5033920145" description="RxLR effector protein" evidence="5">
    <location>
        <begin position="25"/>
        <end position="113"/>
    </location>
</feature>
<gene>
    <name evidence="8" type="ORF">PR001_g19450</name>
    <name evidence="7" type="ORF">PR002_g20098</name>
</gene>
<protein>
    <recommendedName>
        <fullName evidence="5">RxLR effector protein</fullName>
    </recommendedName>
</protein>
<evidence type="ECO:0000256" key="2">
    <source>
        <dbReference type="ARBA" id="ARBA00010400"/>
    </source>
</evidence>
<dbReference type="EMBL" id="QXFV01001810">
    <property type="protein sequence ID" value="KAE8997949.1"/>
    <property type="molecule type" value="Genomic_DNA"/>
</dbReference>
<comment type="domain">
    <text evidence="5">The RxLR-dEER motif acts to carry the protein into the host cell cytoplasm through binding to cell surface phosphatidylinositol-3-phosphate.</text>
</comment>
<feature type="compositionally biased region" description="Acidic residues" evidence="6">
    <location>
        <begin position="59"/>
        <end position="74"/>
    </location>
</feature>
<dbReference type="Proteomes" id="UP000429607">
    <property type="component" value="Unassembled WGS sequence"/>
</dbReference>
<evidence type="ECO:0000256" key="5">
    <source>
        <dbReference type="RuleBase" id="RU367124"/>
    </source>
</evidence>
<comment type="caution">
    <text evidence="8">The sequence shown here is derived from an EMBL/GenBank/DDBJ whole genome shotgun (WGS) entry which is preliminary data.</text>
</comment>
<reference evidence="9 10" key="1">
    <citation type="submission" date="2018-09" db="EMBL/GenBank/DDBJ databases">
        <title>Genomic investigation of the strawberry pathogen Phytophthora fragariae indicates pathogenicity is determined by transcriptional variation in three key races.</title>
        <authorList>
            <person name="Adams T.M."/>
            <person name="Armitage A.D."/>
            <person name="Sobczyk M.K."/>
            <person name="Bates H.J."/>
            <person name="Dunwell J.M."/>
            <person name="Nellist C.F."/>
            <person name="Harrison R.J."/>
        </authorList>
    </citation>
    <scope>NUCLEOTIDE SEQUENCE [LARGE SCALE GENOMIC DNA]</scope>
    <source>
        <strain evidence="8 9">SCRP249</strain>
        <strain evidence="7 10">SCRP324</strain>
    </source>
</reference>
<comment type="similarity">
    <text evidence="2 5">Belongs to the RxLR effector family.</text>
</comment>
<evidence type="ECO:0000256" key="1">
    <source>
        <dbReference type="ARBA" id="ARBA00004613"/>
    </source>
</evidence>
<keyword evidence="4 5" id="KW-0732">Signal</keyword>
<evidence type="ECO:0000256" key="6">
    <source>
        <dbReference type="SAM" id="MobiDB-lite"/>
    </source>
</evidence>
<dbReference type="EMBL" id="QXFU01001883">
    <property type="protein sequence ID" value="KAE8993895.1"/>
    <property type="molecule type" value="Genomic_DNA"/>
</dbReference>
<feature type="compositionally biased region" description="Basic and acidic residues" evidence="6">
    <location>
        <begin position="46"/>
        <end position="58"/>
    </location>
</feature>
<proteinExistence type="inferred from homology"/>
<evidence type="ECO:0000256" key="4">
    <source>
        <dbReference type="ARBA" id="ARBA00022729"/>
    </source>
</evidence>
<dbReference type="Proteomes" id="UP000435112">
    <property type="component" value="Unassembled WGS sequence"/>
</dbReference>
<comment type="subcellular location">
    <subcellularLocation>
        <location evidence="1 5">Secreted</location>
    </subcellularLocation>
</comment>
<evidence type="ECO:0000313" key="10">
    <source>
        <dbReference type="Proteomes" id="UP000435112"/>
    </source>
</evidence>
<keyword evidence="3 5" id="KW-0964">Secreted</keyword>
<evidence type="ECO:0000313" key="7">
    <source>
        <dbReference type="EMBL" id="KAE8993895.1"/>
    </source>
</evidence>